<dbReference type="Proteomes" id="UP001367508">
    <property type="component" value="Unassembled WGS sequence"/>
</dbReference>
<proteinExistence type="predicted"/>
<reference evidence="2 3" key="1">
    <citation type="submission" date="2024-01" db="EMBL/GenBank/DDBJ databases">
        <title>The genomes of 5 underutilized Papilionoideae crops provide insights into root nodulation and disease resistanc.</title>
        <authorList>
            <person name="Jiang F."/>
        </authorList>
    </citation>
    <scope>NUCLEOTIDE SEQUENCE [LARGE SCALE GENOMIC DNA]</scope>
    <source>
        <strain evidence="2">LVBAO_FW01</strain>
        <tissue evidence="2">Leaves</tissue>
    </source>
</reference>
<name>A0AAN9LI28_CANGL</name>
<evidence type="ECO:0000313" key="2">
    <source>
        <dbReference type="EMBL" id="KAK7336286.1"/>
    </source>
</evidence>
<evidence type="ECO:0000256" key="1">
    <source>
        <dbReference type="SAM" id="Phobius"/>
    </source>
</evidence>
<dbReference type="AlphaFoldDB" id="A0AAN9LI28"/>
<accession>A0AAN9LI28</accession>
<comment type="caution">
    <text evidence="2">The sequence shown here is derived from an EMBL/GenBank/DDBJ whole genome shotgun (WGS) entry which is preliminary data.</text>
</comment>
<keyword evidence="1" id="KW-0812">Transmembrane</keyword>
<keyword evidence="1" id="KW-1133">Transmembrane helix</keyword>
<evidence type="ECO:0000313" key="3">
    <source>
        <dbReference type="Proteomes" id="UP001367508"/>
    </source>
</evidence>
<keyword evidence="3" id="KW-1185">Reference proteome</keyword>
<organism evidence="2 3">
    <name type="scientific">Canavalia gladiata</name>
    <name type="common">Sword bean</name>
    <name type="synonym">Dolichos gladiatus</name>
    <dbReference type="NCBI Taxonomy" id="3824"/>
    <lineage>
        <taxon>Eukaryota</taxon>
        <taxon>Viridiplantae</taxon>
        <taxon>Streptophyta</taxon>
        <taxon>Embryophyta</taxon>
        <taxon>Tracheophyta</taxon>
        <taxon>Spermatophyta</taxon>
        <taxon>Magnoliopsida</taxon>
        <taxon>eudicotyledons</taxon>
        <taxon>Gunneridae</taxon>
        <taxon>Pentapetalae</taxon>
        <taxon>rosids</taxon>
        <taxon>fabids</taxon>
        <taxon>Fabales</taxon>
        <taxon>Fabaceae</taxon>
        <taxon>Papilionoideae</taxon>
        <taxon>50 kb inversion clade</taxon>
        <taxon>NPAAA clade</taxon>
        <taxon>indigoferoid/millettioid clade</taxon>
        <taxon>Phaseoleae</taxon>
        <taxon>Canavalia</taxon>
    </lineage>
</organism>
<keyword evidence="1" id="KW-0472">Membrane</keyword>
<sequence>MDLIVIEESVIRGKVPWSPRRNDHATQHLVPSAASSSICILHSVRKRVVNLGVGFILHSTSFICFICGVGALSETIAYPNTPKQSQSLSFSVLDT</sequence>
<gene>
    <name evidence="2" type="ORF">VNO77_16822</name>
</gene>
<protein>
    <submittedName>
        <fullName evidence="2">Uncharacterized protein</fullName>
    </submittedName>
</protein>
<feature type="transmembrane region" description="Helical" evidence="1">
    <location>
        <begin position="48"/>
        <end position="72"/>
    </location>
</feature>
<dbReference type="EMBL" id="JAYMYQ010000004">
    <property type="protein sequence ID" value="KAK7336286.1"/>
    <property type="molecule type" value="Genomic_DNA"/>
</dbReference>